<dbReference type="Proteomes" id="UP000195602">
    <property type="component" value="Unassembled WGS sequence"/>
</dbReference>
<dbReference type="GO" id="GO:0000324">
    <property type="term" value="C:fungal-type vacuole"/>
    <property type="evidence" value="ECO:0007669"/>
    <property type="project" value="TreeGrafter"/>
</dbReference>
<feature type="signal peptide" evidence="3">
    <location>
        <begin position="1"/>
        <end position="16"/>
    </location>
</feature>
<feature type="transmembrane region" description="Helical" evidence="2">
    <location>
        <begin position="174"/>
        <end position="193"/>
    </location>
</feature>
<proteinExistence type="predicted"/>
<gene>
    <name evidence="4" type="ORF">A9F13_06g02717</name>
</gene>
<evidence type="ECO:0000256" key="2">
    <source>
        <dbReference type="SAM" id="Phobius"/>
    </source>
</evidence>
<dbReference type="InterPro" id="IPR051009">
    <property type="entry name" value="PRM"/>
</dbReference>
<organism evidence="4 5">
    <name type="scientific">Clavispora lusitaniae</name>
    <name type="common">Candida lusitaniae</name>
    <dbReference type="NCBI Taxonomy" id="36911"/>
    <lineage>
        <taxon>Eukaryota</taxon>
        <taxon>Fungi</taxon>
        <taxon>Dikarya</taxon>
        <taxon>Ascomycota</taxon>
        <taxon>Saccharomycotina</taxon>
        <taxon>Pichiomycetes</taxon>
        <taxon>Metschnikowiaceae</taxon>
        <taxon>Clavispora</taxon>
    </lineage>
</organism>
<keyword evidence="2" id="KW-0812">Transmembrane</keyword>
<dbReference type="GO" id="GO:0005935">
    <property type="term" value="C:cellular bud neck"/>
    <property type="evidence" value="ECO:0007669"/>
    <property type="project" value="TreeGrafter"/>
</dbReference>
<feature type="compositionally biased region" description="Low complexity" evidence="1">
    <location>
        <begin position="137"/>
        <end position="149"/>
    </location>
</feature>
<evidence type="ECO:0000256" key="3">
    <source>
        <dbReference type="SAM" id="SignalP"/>
    </source>
</evidence>
<name>A0AA91Q1D9_CLALS</name>
<dbReference type="PANTHER" id="PTHR36089">
    <property type="entry name" value="CHITIN SYNTHASE 3 COMPLEX PROTEIN CSI2-RELATED"/>
    <property type="match status" value="1"/>
</dbReference>
<evidence type="ECO:0000256" key="1">
    <source>
        <dbReference type="SAM" id="MobiDB-lite"/>
    </source>
</evidence>
<protein>
    <submittedName>
        <fullName evidence="4">Uncharacterized protein</fullName>
    </submittedName>
</protein>
<feature type="compositionally biased region" description="Polar residues" evidence="1">
    <location>
        <begin position="125"/>
        <end position="136"/>
    </location>
</feature>
<keyword evidence="2" id="KW-1133">Transmembrane helix</keyword>
<dbReference type="AlphaFoldDB" id="A0AA91Q1D9"/>
<sequence>MRVFLLFLAFIAAGAAGPLPASTGLTHYHQHGNRYLLRRDDKNSDSSHKTDSTEDHTSTHNAKDTESTKSEEKDESTETSDSAKSTDDAKSTSKSSDKPKSSNMPTSSSESSQKSTKDSSQLSSVTEMPSVNTEMPSISTTSSSTSYSYAVTVPPSSDHNKNPYIQYSRAPNNVVFIVVGAILGALILAFVAARTTMWCLSRRKAQVDKEVYFSNGSHIFSWGGSGASFPNSSQSSLMEKSSFSSHMLSKYPSSNTLNWDTSTQGRSYREMSTPLDRRGSMTISPVLEMMQGSRSQVDLTLLHPSLDSAAYHNESPPASFPESGSSNKSKRLERPPSQVLDDLLSGIDLSKDPGNL</sequence>
<feature type="region of interest" description="Disordered" evidence="1">
    <location>
        <begin position="308"/>
        <end position="356"/>
    </location>
</feature>
<dbReference type="OMA" id="NSTAMPQ"/>
<evidence type="ECO:0000313" key="5">
    <source>
        <dbReference type="Proteomes" id="UP000195602"/>
    </source>
</evidence>
<dbReference type="KEGG" id="clus:A9F13_06g02717"/>
<dbReference type="EMBL" id="LYUB02000006">
    <property type="protein sequence ID" value="OVF09120.1"/>
    <property type="molecule type" value="Genomic_DNA"/>
</dbReference>
<comment type="caution">
    <text evidence="4">The sequence shown here is derived from an EMBL/GenBank/DDBJ whole genome shotgun (WGS) entry which is preliminary data.</text>
</comment>
<feature type="compositionally biased region" description="Low complexity" evidence="1">
    <location>
        <begin position="101"/>
        <end position="124"/>
    </location>
</feature>
<dbReference type="PANTHER" id="PTHR36089:SF1">
    <property type="entry name" value="CHITIN SYNTHASE 3 COMPLEX PROTEIN CSI2-RELATED"/>
    <property type="match status" value="1"/>
</dbReference>
<feature type="compositionally biased region" description="Basic and acidic residues" evidence="1">
    <location>
        <begin position="84"/>
        <end position="100"/>
    </location>
</feature>
<reference evidence="4 5" key="1">
    <citation type="submission" date="2017-04" db="EMBL/GenBank/DDBJ databases">
        <title>Draft genome of the yeast Clavispora lusitaniae type strain CBS 6936.</title>
        <authorList>
            <person name="Durrens P."/>
            <person name="Klopp C."/>
            <person name="Biteau N."/>
            <person name="Fitton-Ouhabi V."/>
            <person name="Dementhon K."/>
            <person name="Accoceberry I."/>
            <person name="Sherman D.J."/>
            <person name="Noel T."/>
        </authorList>
    </citation>
    <scope>NUCLEOTIDE SEQUENCE [LARGE SCALE GENOMIC DNA]</scope>
    <source>
        <strain evidence="4 5">CBS 6936</strain>
    </source>
</reference>
<feature type="chain" id="PRO_5041715261" evidence="3">
    <location>
        <begin position="17"/>
        <end position="356"/>
    </location>
</feature>
<evidence type="ECO:0000313" key="4">
    <source>
        <dbReference type="EMBL" id="OVF09120.1"/>
    </source>
</evidence>
<accession>A0AA91Q1D9</accession>
<feature type="compositionally biased region" description="Basic and acidic residues" evidence="1">
    <location>
        <begin position="38"/>
        <end position="72"/>
    </location>
</feature>
<feature type="region of interest" description="Disordered" evidence="1">
    <location>
        <begin position="38"/>
        <end position="150"/>
    </location>
</feature>
<keyword evidence="2" id="KW-0472">Membrane</keyword>
<keyword evidence="3" id="KW-0732">Signal</keyword>